<gene>
    <name evidence="1" type="ORF">ETSY1_13320</name>
</gene>
<reference evidence="1 2" key="1">
    <citation type="journal article" date="2014" name="Nature">
        <title>An environmental bacterial taxon with a large and distinct metabolic repertoire.</title>
        <authorList>
            <person name="Wilson M.C."/>
            <person name="Mori T."/>
            <person name="Ruckert C."/>
            <person name="Uria A.R."/>
            <person name="Helf M.J."/>
            <person name="Takada K."/>
            <person name="Gernert C."/>
            <person name="Steffens U.A."/>
            <person name="Heycke N."/>
            <person name="Schmitt S."/>
            <person name="Rinke C."/>
            <person name="Helfrich E.J."/>
            <person name="Brachmann A.O."/>
            <person name="Gurgui C."/>
            <person name="Wakimoto T."/>
            <person name="Kracht M."/>
            <person name="Crusemann M."/>
            <person name="Hentschel U."/>
            <person name="Abe I."/>
            <person name="Matsunaga S."/>
            <person name="Kalinowski J."/>
            <person name="Takeyama H."/>
            <person name="Piel J."/>
        </authorList>
    </citation>
    <scope>NUCLEOTIDE SEQUENCE [LARGE SCALE GENOMIC DNA]</scope>
    <source>
        <strain evidence="2">TSY1</strain>
    </source>
</reference>
<dbReference type="HOGENOM" id="CLU_1479481_0_0_7"/>
<protein>
    <submittedName>
        <fullName evidence="1">Uncharacterized protein</fullName>
    </submittedName>
</protein>
<organism evidence="1 2">
    <name type="scientific">Entotheonella factor</name>
    <dbReference type="NCBI Taxonomy" id="1429438"/>
    <lineage>
        <taxon>Bacteria</taxon>
        <taxon>Pseudomonadati</taxon>
        <taxon>Nitrospinota/Tectimicrobiota group</taxon>
        <taxon>Candidatus Tectimicrobiota</taxon>
        <taxon>Candidatus Entotheonellia</taxon>
        <taxon>Candidatus Entotheonellales</taxon>
        <taxon>Candidatus Entotheonellaceae</taxon>
        <taxon>Candidatus Entotheonella</taxon>
    </lineage>
</organism>
<evidence type="ECO:0000313" key="1">
    <source>
        <dbReference type="EMBL" id="ETW99853.1"/>
    </source>
</evidence>
<evidence type="ECO:0000313" key="2">
    <source>
        <dbReference type="Proteomes" id="UP000019141"/>
    </source>
</evidence>
<proteinExistence type="predicted"/>
<keyword evidence="2" id="KW-1185">Reference proteome</keyword>
<dbReference type="AlphaFoldDB" id="W4LP70"/>
<dbReference type="Proteomes" id="UP000019141">
    <property type="component" value="Unassembled WGS sequence"/>
</dbReference>
<comment type="caution">
    <text evidence="1">The sequence shown here is derived from an EMBL/GenBank/DDBJ whole genome shotgun (WGS) entry which is preliminary data.</text>
</comment>
<name>W4LP70_ENTF1</name>
<dbReference type="EMBL" id="AZHW01000397">
    <property type="protein sequence ID" value="ETW99853.1"/>
    <property type="molecule type" value="Genomic_DNA"/>
</dbReference>
<sequence>MQEPKPITDPSELLHHIRRLSHEADWDTEELDDALRESGVDPDRLVSRVMADIGRHLRAGDAAPRPAARPLLIALRDSTRLPSSAIAEALDVPVPFLSMVSRHPKAVPEKWRQELARRAEQRLEIDPESVLQSFSAAFQFDRAAMRETSYTADAVQHYDDILERSGMTPDMRQFWQNLAGDA</sequence>
<accession>W4LP70</accession>